<protein>
    <recommendedName>
        <fullName evidence="6">Ig-like domain-containing protein</fullName>
    </recommendedName>
</protein>
<sequence>PPTVPTLSNVQTDVQENSNITATCTAIVGYPNAGQIVWKAYQNGQSVDLSSELLITAVNVSQPGDDQCTVRTQNSVTLKVNRLHQNISLACFVINQDFNPTAPETCTTDPETDLCAQTDPVTVTYPVSSISVTREPASTLYEGNTVTLKCQAEGNPLPTYTWTKVGDENRTLASVMDGLYSTVTLTSLNKTLDSGDYNCTASNVVENVKYATFGVIALVIYEATTPAPTTTTTITTITTEQTYRSTASTEINVAENINAVNNCDSNTVSKIAMGVILSSILMYSLLSSSF</sequence>
<feature type="domain" description="Ig-like" evidence="6">
    <location>
        <begin position="120"/>
        <end position="211"/>
    </location>
</feature>
<dbReference type="SMART" id="SM00408">
    <property type="entry name" value="IGc2"/>
    <property type="match status" value="2"/>
</dbReference>
<dbReference type="Gene3D" id="2.60.40.10">
    <property type="entry name" value="Immunoglobulins"/>
    <property type="match status" value="2"/>
</dbReference>
<dbReference type="GO" id="GO:0005911">
    <property type="term" value="C:cell-cell junction"/>
    <property type="evidence" value="ECO:0007669"/>
    <property type="project" value="TreeGrafter"/>
</dbReference>
<dbReference type="VEuPathDB" id="VectorBase:BGLB033915"/>
<reference evidence="7" key="1">
    <citation type="submission" date="2020-05" db="UniProtKB">
        <authorList>
            <consortium name="EnsemblMetazoa"/>
        </authorList>
    </citation>
    <scope>IDENTIFICATION</scope>
    <source>
        <strain evidence="7">BB02</strain>
    </source>
</reference>
<dbReference type="GO" id="GO:0050839">
    <property type="term" value="F:cell adhesion molecule binding"/>
    <property type="evidence" value="ECO:0007669"/>
    <property type="project" value="TreeGrafter"/>
</dbReference>
<evidence type="ECO:0000256" key="1">
    <source>
        <dbReference type="ARBA" id="ARBA00004479"/>
    </source>
</evidence>
<dbReference type="KEGG" id="bgt:106077526"/>
<evidence type="ECO:0000256" key="3">
    <source>
        <dbReference type="ARBA" id="ARBA00023157"/>
    </source>
</evidence>
<proteinExistence type="predicted"/>
<comment type="subcellular location">
    <subcellularLocation>
        <location evidence="1">Membrane</location>
        <topology evidence="1">Single-pass type I membrane protein</topology>
    </subcellularLocation>
</comment>
<gene>
    <name evidence="7" type="primary">106077526</name>
</gene>
<dbReference type="AlphaFoldDB" id="A0A2C9LR15"/>
<dbReference type="InterPro" id="IPR003599">
    <property type="entry name" value="Ig_sub"/>
</dbReference>
<dbReference type="GO" id="GO:0098609">
    <property type="term" value="P:cell-cell adhesion"/>
    <property type="evidence" value="ECO:0007669"/>
    <property type="project" value="TreeGrafter"/>
</dbReference>
<dbReference type="InterPro" id="IPR007110">
    <property type="entry name" value="Ig-like_dom"/>
</dbReference>
<dbReference type="InterPro" id="IPR013783">
    <property type="entry name" value="Ig-like_fold"/>
</dbReference>
<evidence type="ECO:0000256" key="2">
    <source>
        <dbReference type="ARBA" id="ARBA00023136"/>
    </source>
</evidence>
<keyword evidence="4" id="KW-0325">Glycoprotein</keyword>
<keyword evidence="5" id="KW-0393">Immunoglobulin domain</keyword>
<dbReference type="InterPro" id="IPR003598">
    <property type="entry name" value="Ig_sub2"/>
</dbReference>
<dbReference type="STRING" id="6526.A0A2C9LR15"/>
<dbReference type="InterPro" id="IPR051275">
    <property type="entry name" value="Cell_adhesion_signaling"/>
</dbReference>
<dbReference type="VEuPathDB" id="VectorBase:BGLAX_037710"/>
<feature type="domain" description="Ig-like" evidence="6">
    <location>
        <begin position="2"/>
        <end position="79"/>
    </location>
</feature>
<organism evidence="7 8">
    <name type="scientific">Biomphalaria glabrata</name>
    <name type="common">Bloodfluke planorb</name>
    <name type="synonym">Freshwater snail</name>
    <dbReference type="NCBI Taxonomy" id="6526"/>
    <lineage>
        <taxon>Eukaryota</taxon>
        <taxon>Metazoa</taxon>
        <taxon>Spiralia</taxon>
        <taxon>Lophotrochozoa</taxon>
        <taxon>Mollusca</taxon>
        <taxon>Gastropoda</taxon>
        <taxon>Heterobranchia</taxon>
        <taxon>Euthyneura</taxon>
        <taxon>Panpulmonata</taxon>
        <taxon>Hygrophila</taxon>
        <taxon>Lymnaeoidea</taxon>
        <taxon>Planorbidae</taxon>
        <taxon>Biomphalaria</taxon>
    </lineage>
</organism>
<evidence type="ECO:0000313" key="8">
    <source>
        <dbReference type="Proteomes" id="UP000076420"/>
    </source>
</evidence>
<evidence type="ECO:0000256" key="4">
    <source>
        <dbReference type="ARBA" id="ARBA00023180"/>
    </source>
</evidence>
<dbReference type="SMART" id="SM00409">
    <property type="entry name" value="IG"/>
    <property type="match status" value="2"/>
</dbReference>
<dbReference type="PANTHER" id="PTHR11640:SF31">
    <property type="entry name" value="IRREGULAR CHIASM C-ROUGHEST PROTEIN-RELATED"/>
    <property type="match status" value="1"/>
</dbReference>
<accession>A0A2C9LR15</accession>
<evidence type="ECO:0000256" key="5">
    <source>
        <dbReference type="ARBA" id="ARBA00023319"/>
    </source>
</evidence>
<dbReference type="SUPFAM" id="SSF48726">
    <property type="entry name" value="Immunoglobulin"/>
    <property type="match status" value="2"/>
</dbReference>
<dbReference type="EnsemblMetazoa" id="BGLB033915-RA">
    <property type="protein sequence ID" value="BGLB033915-PA"/>
    <property type="gene ID" value="BGLB033915"/>
</dbReference>
<evidence type="ECO:0000259" key="6">
    <source>
        <dbReference type="PROSITE" id="PS50835"/>
    </source>
</evidence>
<dbReference type="Proteomes" id="UP000076420">
    <property type="component" value="Unassembled WGS sequence"/>
</dbReference>
<dbReference type="PANTHER" id="PTHR11640">
    <property type="entry name" value="NEPHRIN"/>
    <property type="match status" value="1"/>
</dbReference>
<dbReference type="PROSITE" id="PS50835">
    <property type="entry name" value="IG_LIKE"/>
    <property type="match status" value="2"/>
</dbReference>
<name>A0A2C9LR15_BIOGL</name>
<dbReference type="GO" id="GO:0005886">
    <property type="term" value="C:plasma membrane"/>
    <property type="evidence" value="ECO:0007669"/>
    <property type="project" value="TreeGrafter"/>
</dbReference>
<keyword evidence="2" id="KW-0472">Membrane</keyword>
<dbReference type="InterPro" id="IPR036179">
    <property type="entry name" value="Ig-like_dom_sf"/>
</dbReference>
<evidence type="ECO:0000313" key="7">
    <source>
        <dbReference type="EnsemblMetazoa" id="BGLB033915-PA"/>
    </source>
</evidence>
<keyword evidence="3" id="KW-1015">Disulfide bond</keyword>
<dbReference type="Pfam" id="PF13927">
    <property type="entry name" value="Ig_3"/>
    <property type="match status" value="1"/>
</dbReference>